<dbReference type="EMBL" id="HG671975">
    <property type="protein sequence ID" value="CDI82030.1"/>
    <property type="molecule type" value="Genomic_DNA"/>
</dbReference>
<proteinExistence type="predicted"/>
<reference evidence="2" key="1">
    <citation type="submission" date="2013-10" db="EMBL/GenBank/DDBJ databases">
        <title>Genomic analysis of the causative agents of coccidiosis in chickens.</title>
        <authorList>
            <person name="Reid A.J."/>
            <person name="Blake D."/>
            <person name="Billington K."/>
            <person name="Browne H."/>
            <person name="Dunn M."/>
            <person name="Hung S."/>
            <person name="Kawahara F."/>
            <person name="Miranda-Saavedra D."/>
            <person name="Mourier T."/>
            <person name="Nagra H."/>
            <person name="Otto T.D."/>
            <person name="Rawlings N."/>
            <person name="Sanchez A."/>
            <person name="Sanders M."/>
            <person name="Subramaniam C."/>
            <person name="Tay Y."/>
            <person name="Dear P."/>
            <person name="Doerig C."/>
            <person name="Gruber A."/>
            <person name="Parkinson J."/>
            <person name="Shirley M."/>
            <person name="Wan K.L."/>
            <person name="Berriman M."/>
            <person name="Tomley F."/>
            <person name="Pain A."/>
        </authorList>
    </citation>
    <scope>NUCLEOTIDE SEQUENCE</scope>
    <source>
        <strain evidence="2">Houghton</strain>
    </source>
</reference>
<protein>
    <submittedName>
        <fullName evidence="2">Pinin/SDK/memA/ domain-containing protein, putative</fullName>
    </submittedName>
</protein>
<dbReference type="RefSeq" id="XP_013248432.1">
    <property type="nucleotide sequence ID" value="XM_013392978.1"/>
</dbReference>
<dbReference type="Proteomes" id="UP000018050">
    <property type="component" value="Unassembled WGS sequence"/>
</dbReference>
<sequence>MADAILRREIKRLVEEQKTLNQRLQRKPPAAAAAAAAAASKGSKGGAHGEQAADAAAAAAETGSQKRPAGVGGPAYDFAGPEFQIAKRPKVELDPNSEKRSKRLFGFLSSHLNKAKQQLAKEKETDFVRV</sequence>
<reference evidence="2" key="2">
    <citation type="submission" date="2013-10" db="EMBL/GenBank/DDBJ databases">
        <authorList>
            <person name="Aslett M."/>
        </authorList>
    </citation>
    <scope>NUCLEOTIDE SEQUENCE</scope>
    <source>
        <strain evidence="2">Houghton</strain>
    </source>
</reference>
<name>U6GPD7_EIMAC</name>
<feature type="region of interest" description="Disordered" evidence="1">
    <location>
        <begin position="20"/>
        <end position="75"/>
    </location>
</feature>
<dbReference type="VEuPathDB" id="ToxoDB:EAH_00064360"/>
<dbReference type="OMA" id="ANKQQGD"/>
<dbReference type="OrthoDB" id="330772at2759"/>
<dbReference type="GeneID" id="25274506"/>
<evidence type="ECO:0000256" key="1">
    <source>
        <dbReference type="SAM" id="MobiDB-lite"/>
    </source>
</evidence>
<gene>
    <name evidence="2" type="ORF">EAH_00064360</name>
</gene>
<evidence type="ECO:0000313" key="3">
    <source>
        <dbReference type="Proteomes" id="UP000018050"/>
    </source>
</evidence>
<feature type="compositionally biased region" description="Low complexity" evidence="1">
    <location>
        <begin position="30"/>
        <end position="42"/>
    </location>
</feature>
<keyword evidence="3" id="KW-1185">Reference proteome</keyword>
<accession>U6GPD7</accession>
<dbReference type="AlphaFoldDB" id="U6GPD7"/>
<organism evidence="2 3">
    <name type="scientific">Eimeria acervulina</name>
    <name type="common">Coccidian parasite</name>
    <dbReference type="NCBI Taxonomy" id="5801"/>
    <lineage>
        <taxon>Eukaryota</taxon>
        <taxon>Sar</taxon>
        <taxon>Alveolata</taxon>
        <taxon>Apicomplexa</taxon>
        <taxon>Conoidasida</taxon>
        <taxon>Coccidia</taxon>
        <taxon>Eucoccidiorida</taxon>
        <taxon>Eimeriorina</taxon>
        <taxon>Eimeriidae</taxon>
        <taxon>Eimeria</taxon>
    </lineage>
</organism>
<evidence type="ECO:0000313" key="2">
    <source>
        <dbReference type="EMBL" id="CDI82030.1"/>
    </source>
</evidence>